<dbReference type="Proteomes" id="UP001237642">
    <property type="component" value="Unassembled WGS sequence"/>
</dbReference>
<sequence length="311" mass="35314">MITNFKIIPANGPLRPIDTTKTFVFGRRTVIEDCLHRSSMPLFSFELASWPQILPNINKIATLTDVGGIIIDTGDMEYKRNDIKRVNVTLIDSSLAEINVSLWGRIAAIFQIEIGKIILSSTPATDLFFNPNSERTRHLPQHITDTYGDFICRVPARAIYPYQLLREKATYQPYSTIHELKQTRLWIYQQYRCRAIILDILIRGGCHDGSCILCKDCVSAEGNKYYCAKCGRNYITPISRSSFMLLVVDHTGNTKFTLQERELQQLTGRSRDDLLRHGKLVHGTPTFPGALHIIKGARWRPSNGCPPSMLD</sequence>
<gene>
    <name evidence="1" type="ORF">POM88_045362</name>
</gene>
<evidence type="ECO:0000313" key="1">
    <source>
        <dbReference type="EMBL" id="KAK1360888.1"/>
    </source>
</evidence>
<protein>
    <recommendedName>
        <fullName evidence="3">Replication protein A OB domain-containing protein</fullName>
    </recommendedName>
</protein>
<proteinExistence type="predicted"/>
<organism evidence="1 2">
    <name type="scientific">Heracleum sosnowskyi</name>
    <dbReference type="NCBI Taxonomy" id="360622"/>
    <lineage>
        <taxon>Eukaryota</taxon>
        <taxon>Viridiplantae</taxon>
        <taxon>Streptophyta</taxon>
        <taxon>Embryophyta</taxon>
        <taxon>Tracheophyta</taxon>
        <taxon>Spermatophyta</taxon>
        <taxon>Magnoliopsida</taxon>
        <taxon>eudicotyledons</taxon>
        <taxon>Gunneridae</taxon>
        <taxon>Pentapetalae</taxon>
        <taxon>asterids</taxon>
        <taxon>campanulids</taxon>
        <taxon>Apiales</taxon>
        <taxon>Apiaceae</taxon>
        <taxon>Apioideae</taxon>
        <taxon>apioid superclade</taxon>
        <taxon>Tordylieae</taxon>
        <taxon>Tordyliinae</taxon>
        <taxon>Heracleum</taxon>
    </lineage>
</organism>
<reference evidence="1" key="1">
    <citation type="submission" date="2023-02" db="EMBL/GenBank/DDBJ databases">
        <title>Genome of toxic invasive species Heracleum sosnowskyi carries increased number of genes despite the absence of recent whole-genome duplications.</title>
        <authorList>
            <person name="Schelkunov M."/>
            <person name="Shtratnikova V."/>
            <person name="Makarenko M."/>
            <person name="Klepikova A."/>
            <person name="Omelchenko D."/>
            <person name="Novikova G."/>
            <person name="Obukhova E."/>
            <person name="Bogdanov V."/>
            <person name="Penin A."/>
            <person name="Logacheva M."/>
        </authorList>
    </citation>
    <scope>NUCLEOTIDE SEQUENCE</scope>
    <source>
        <strain evidence="1">Hsosn_3</strain>
        <tissue evidence="1">Leaf</tissue>
    </source>
</reference>
<evidence type="ECO:0000313" key="2">
    <source>
        <dbReference type="Proteomes" id="UP001237642"/>
    </source>
</evidence>
<reference evidence="1" key="2">
    <citation type="submission" date="2023-05" db="EMBL/GenBank/DDBJ databases">
        <authorList>
            <person name="Schelkunov M.I."/>
        </authorList>
    </citation>
    <scope>NUCLEOTIDE SEQUENCE</scope>
    <source>
        <strain evidence="1">Hsosn_3</strain>
        <tissue evidence="1">Leaf</tissue>
    </source>
</reference>
<dbReference type="PANTHER" id="PTHR47165:SF4">
    <property type="entry name" value="OS03G0429900 PROTEIN"/>
    <property type="match status" value="1"/>
</dbReference>
<name>A0AAD8M6C3_9APIA</name>
<dbReference type="PANTHER" id="PTHR47165">
    <property type="entry name" value="OS03G0429900 PROTEIN"/>
    <property type="match status" value="1"/>
</dbReference>
<dbReference type="SUPFAM" id="SSF50249">
    <property type="entry name" value="Nucleic acid-binding proteins"/>
    <property type="match status" value="2"/>
</dbReference>
<keyword evidence="2" id="KW-1185">Reference proteome</keyword>
<dbReference type="Gene3D" id="2.40.50.140">
    <property type="entry name" value="Nucleic acid-binding proteins"/>
    <property type="match status" value="2"/>
</dbReference>
<dbReference type="InterPro" id="IPR012340">
    <property type="entry name" value="NA-bd_OB-fold"/>
</dbReference>
<comment type="caution">
    <text evidence="1">The sequence shown here is derived from an EMBL/GenBank/DDBJ whole genome shotgun (WGS) entry which is preliminary data.</text>
</comment>
<accession>A0AAD8M6C3</accession>
<dbReference type="AlphaFoldDB" id="A0AAD8M6C3"/>
<evidence type="ECO:0008006" key="3">
    <source>
        <dbReference type="Google" id="ProtNLM"/>
    </source>
</evidence>
<dbReference type="EMBL" id="JAUIZM010000010">
    <property type="protein sequence ID" value="KAK1360888.1"/>
    <property type="molecule type" value="Genomic_DNA"/>
</dbReference>